<feature type="compositionally biased region" description="Polar residues" evidence="1">
    <location>
        <begin position="68"/>
        <end position="83"/>
    </location>
</feature>
<evidence type="ECO:0000256" key="1">
    <source>
        <dbReference type="SAM" id="MobiDB-lite"/>
    </source>
</evidence>
<evidence type="ECO:0000256" key="2">
    <source>
        <dbReference type="SAM" id="SignalP"/>
    </source>
</evidence>
<organism evidence="3">
    <name type="scientific">Brassica napus</name>
    <name type="common">Rape</name>
    <dbReference type="NCBI Taxonomy" id="3708"/>
    <lineage>
        <taxon>Eukaryota</taxon>
        <taxon>Viridiplantae</taxon>
        <taxon>Streptophyta</taxon>
        <taxon>Embryophyta</taxon>
        <taxon>Tracheophyta</taxon>
        <taxon>Spermatophyta</taxon>
        <taxon>Magnoliopsida</taxon>
        <taxon>eudicotyledons</taxon>
        <taxon>Gunneridae</taxon>
        <taxon>Pentapetalae</taxon>
        <taxon>rosids</taxon>
        <taxon>malvids</taxon>
        <taxon>Brassicales</taxon>
        <taxon>Brassicaceae</taxon>
        <taxon>Brassiceae</taxon>
        <taxon>Brassica</taxon>
    </lineage>
</organism>
<reference evidence="3" key="1">
    <citation type="submission" date="2021-01" db="EMBL/GenBank/DDBJ databases">
        <authorList>
            <consortium name="Genoscope - CEA"/>
            <person name="William W."/>
        </authorList>
    </citation>
    <scope>NUCLEOTIDE SEQUENCE</scope>
</reference>
<dbReference type="Proteomes" id="UP001295469">
    <property type="component" value="Chromosome A07"/>
</dbReference>
<sequence length="146" mass="16628">MGAKWNSMIAIVFLVAMIMAMENISGETLPQCREDCIQGCATTGALPYQCLQSCYRGCRGLPPAIKGNTKQDTSLLKQNQNTEDQLKKREPRLADTENQCKLQCASSVRHQRSRQHLHQTKHIDFRAAKIRIAKDERALERRKDRS</sequence>
<accession>A0A816YIN6</accession>
<name>A0A816YIN6_BRANA</name>
<feature type="region of interest" description="Disordered" evidence="1">
    <location>
        <begin position="66"/>
        <end position="94"/>
    </location>
</feature>
<dbReference type="EMBL" id="HG994361">
    <property type="protein sequence ID" value="CAF2159365.1"/>
    <property type="molecule type" value="Genomic_DNA"/>
</dbReference>
<feature type="compositionally biased region" description="Basic and acidic residues" evidence="1">
    <location>
        <begin position="84"/>
        <end position="94"/>
    </location>
</feature>
<feature type="signal peptide" evidence="2">
    <location>
        <begin position="1"/>
        <end position="26"/>
    </location>
</feature>
<dbReference type="AlphaFoldDB" id="A0A816YIN6"/>
<evidence type="ECO:0000313" key="3">
    <source>
        <dbReference type="EMBL" id="CAF2159365.1"/>
    </source>
</evidence>
<gene>
    <name evidence="3" type="ORF">DARMORV10_A07P09550.1</name>
</gene>
<feature type="chain" id="PRO_5032407599" evidence="2">
    <location>
        <begin position="27"/>
        <end position="146"/>
    </location>
</feature>
<protein>
    <submittedName>
        <fullName evidence="3">(rape) hypothetical protein</fullName>
    </submittedName>
</protein>
<proteinExistence type="predicted"/>
<keyword evidence="2" id="KW-0732">Signal</keyword>